<dbReference type="GO" id="GO:0017025">
    <property type="term" value="F:TBP-class protein binding"/>
    <property type="evidence" value="ECO:0007669"/>
    <property type="project" value="InterPro"/>
</dbReference>
<proteinExistence type="predicted"/>
<dbReference type="PANTHER" id="PTHR11618">
    <property type="entry name" value="TRANSCRIPTION INITIATION FACTOR IIB-RELATED"/>
    <property type="match status" value="1"/>
</dbReference>
<dbReference type="PRINTS" id="PR00685">
    <property type="entry name" value="TIFACTORIIB"/>
</dbReference>
<reference evidence="5" key="1">
    <citation type="journal article" date="2020" name="mSystems">
        <title>Genome- and Community-Level Interaction Insights into Carbon Utilization and Element Cycling Functions of Hydrothermarchaeota in Hydrothermal Sediment.</title>
        <authorList>
            <person name="Zhou Z."/>
            <person name="Liu Y."/>
            <person name="Xu W."/>
            <person name="Pan J."/>
            <person name="Luo Z.H."/>
            <person name="Li M."/>
        </authorList>
    </citation>
    <scope>NUCLEOTIDE SEQUENCE [LARGE SCALE GENOMIC DNA]</scope>
    <source>
        <strain evidence="6">SpSt-1073</strain>
        <strain evidence="5">SpSt-613</strain>
        <strain evidence="4">SpSt-669</strain>
    </source>
</reference>
<dbReference type="Gene3D" id="1.10.472.10">
    <property type="entry name" value="Cyclin-like"/>
    <property type="match status" value="1"/>
</dbReference>
<evidence type="ECO:0000313" key="5">
    <source>
        <dbReference type="EMBL" id="HGN89947.1"/>
    </source>
</evidence>
<evidence type="ECO:0000256" key="2">
    <source>
        <dbReference type="ARBA" id="ARBA00023163"/>
    </source>
</evidence>
<comment type="caution">
    <text evidence="5">The sequence shown here is derived from an EMBL/GenBank/DDBJ whole genome shotgun (WGS) entry which is preliminary data.</text>
</comment>
<dbReference type="CDD" id="cd00043">
    <property type="entry name" value="CYCLIN_SF"/>
    <property type="match status" value="1"/>
</dbReference>
<dbReference type="InterPro" id="IPR013150">
    <property type="entry name" value="TFIIB_cyclin"/>
</dbReference>
<sequence length="247" mass="26216">MSGELFCSICGAVVAERTTSTTPTKKMLLDSRGGVGPRVTSLLHDGGIGTISKGRLLSSEERLLTRLLSEVFWIADKIGLPRQAAEGAGELARKAVFSKLVKRSRRPAAAALVYLSANNNGLCKSMEEIASAADVPLNQLNREVSRLVFGLNLRLKPFNVAALIDKLTRTLELPQTTANTACRIYQSAASSGKISGRKPAAISAAAVYLACRREGVKKPLSTVSEAAGVSVLTLRKAIALLESINNP</sequence>
<name>A0A7C4I2V8_CALS0</name>
<dbReference type="EMBL" id="DRXG01000042">
    <property type="protein sequence ID" value="HHN52105.1"/>
    <property type="molecule type" value="Genomic_DNA"/>
</dbReference>
<accession>A0A7C4I2V8</accession>
<dbReference type="PANTHER" id="PTHR11618:SF13">
    <property type="entry name" value="TRANSCRIPTION INITIATION FACTOR IIB"/>
    <property type="match status" value="1"/>
</dbReference>
<dbReference type="InterPro" id="IPR000812">
    <property type="entry name" value="TFIIB"/>
</dbReference>
<protein>
    <recommendedName>
        <fullName evidence="3">Cyclin-like domain-containing protein</fullName>
    </recommendedName>
</protein>
<evidence type="ECO:0000313" key="6">
    <source>
        <dbReference type="EMBL" id="HHN52105.1"/>
    </source>
</evidence>
<dbReference type="SUPFAM" id="SSF47954">
    <property type="entry name" value="Cyclin-like"/>
    <property type="match status" value="2"/>
</dbReference>
<dbReference type="Pfam" id="PF00382">
    <property type="entry name" value="TFIIB"/>
    <property type="match status" value="2"/>
</dbReference>
<evidence type="ECO:0000256" key="1">
    <source>
        <dbReference type="ARBA" id="ARBA00023015"/>
    </source>
</evidence>
<evidence type="ECO:0000259" key="3">
    <source>
        <dbReference type="SMART" id="SM00385"/>
    </source>
</evidence>
<dbReference type="AlphaFoldDB" id="A0A7C4I2V8"/>
<dbReference type="SMART" id="SM00385">
    <property type="entry name" value="CYCLIN"/>
    <property type="match status" value="1"/>
</dbReference>
<dbReference type="InterPro" id="IPR036915">
    <property type="entry name" value="Cyclin-like_sf"/>
</dbReference>
<dbReference type="Gene3D" id="1.10.472.170">
    <property type="match status" value="1"/>
</dbReference>
<dbReference type="GO" id="GO:0070897">
    <property type="term" value="P:transcription preinitiation complex assembly"/>
    <property type="evidence" value="ECO:0007669"/>
    <property type="project" value="InterPro"/>
</dbReference>
<dbReference type="GO" id="GO:0097550">
    <property type="term" value="C:transcription preinitiation complex"/>
    <property type="evidence" value="ECO:0007669"/>
    <property type="project" value="TreeGrafter"/>
</dbReference>
<feature type="domain" description="Cyclin-like" evidence="3">
    <location>
        <begin position="162"/>
        <end position="243"/>
    </location>
</feature>
<dbReference type="InterPro" id="IPR013763">
    <property type="entry name" value="Cyclin-like_dom"/>
</dbReference>
<organism evidence="5">
    <name type="scientific">Caldiarchaeum subterraneum</name>
    <dbReference type="NCBI Taxonomy" id="311458"/>
    <lineage>
        <taxon>Archaea</taxon>
        <taxon>Nitrososphaerota</taxon>
        <taxon>Candidatus Caldarchaeales</taxon>
        <taxon>Candidatus Caldarchaeaceae</taxon>
        <taxon>Candidatus Caldarchaeum</taxon>
    </lineage>
</organism>
<dbReference type="EMBL" id="DTAD01000024">
    <property type="protein sequence ID" value="HGN89947.1"/>
    <property type="molecule type" value="Genomic_DNA"/>
</dbReference>
<keyword evidence="2" id="KW-0804">Transcription</keyword>
<gene>
    <name evidence="6" type="ORF">ENM30_02200</name>
    <name evidence="5" type="ORF">ENT82_02305</name>
    <name evidence="4" type="ORF">ENU43_06870</name>
</gene>
<evidence type="ECO:0000313" key="4">
    <source>
        <dbReference type="EMBL" id="HGL41368.1"/>
    </source>
</evidence>
<dbReference type="EMBL" id="DTCM01000082">
    <property type="protein sequence ID" value="HGL41368.1"/>
    <property type="molecule type" value="Genomic_DNA"/>
</dbReference>
<keyword evidence="1" id="KW-0805">Transcription regulation</keyword>